<dbReference type="Pfam" id="PF07686">
    <property type="entry name" value="V-set"/>
    <property type="match status" value="1"/>
</dbReference>
<protein>
    <recommendedName>
        <fullName evidence="1">Immunoglobulin V-set domain-containing protein</fullName>
    </recommendedName>
</protein>
<dbReference type="EMBL" id="JAMKFB020000741">
    <property type="protein sequence ID" value="KAL0147524.1"/>
    <property type="molecule type" value="Genomic_DNA"/>
</dbReference>
<proteinExistence type="predicted"/>
<dbReference type="InterPro" id="IPR013783">
    <property type="entry name" value="Ig-like_fold"/>
</dbReference>
<sequence>GSVFGASDQVKSMSVMEGNSVTLPTDFTEVQKVELIRWTYGPNSARIAELNTLLNRISLYVLDGRFRGRLQLDDLTGSLTITNIKNENAGVYRLQFIGGNEVPPKEFHIIVS</sequence>
<dbReference type="PANTHER" id="PTHR21063:SF4">
    <property type="entry name" value="CD48 ANTIGEN-RELATED"/>
    <property type="match status" value="1"/>
</dbReference>
<evidence type="ECO:0000313" key="2">
    <source>
        <dbReference type="EMBL" id="KAL0147524.1"/>
    </source>
</evidence>
<feature type="non-terminal residue" evidence="2">
    <location>
        <position position="1"/>
    </location>
</feature>
<dbReference type="PANTHER" id="PTHR21063">
    <property type="entry name" value="LFA-3"/>
    <property type="match status" value="1"/>
</dbReference>
<evidence type="ECO:0000259" key="1">
    <source>
        <dbReference type="Pfam" id="PF07686"/>
    </source>
</evidence>
<feature type="domain" description="Immunoglobulin V-set" evidence="1">
    <location>
        <begin position="11"/>
        <end position="100"/>
    </location>
</feature>
<accession>A0ABD0MBR1</accession>
<feature type="non-terminal residue" evidence="2">
    <location>
        <position position="112"/>
    </location>
</feature>
<organism evidence="2 3">
    <name type="scientific">Cirrhinus mrigala</name>
    <name type="common">Mrigala</name>
    <dbReference type="NCBI Taxonomy" id="683832"/>
    <lineage>
        <taxon>Eukaryota</taxon>
        <taxon>Metazoa</taxon>
        <taxon>Chordata</taxon>
        <taxon>Craniata</taxon>
        <taxon>Vertebrata</taxon>
        <taxon>Euteleostomi</taxon>
        <taxon>Actinopterygii</taxon>
        <taxon>Neopterygii</taxon>
        <taxon>Teleostei</taxon>
        <taxon>Ostariophysi</taxon>
        <taxon>Cypriniformes</taxon>
        <taxon>Cyprinidae</taxon>
        <taxon>Labeoninae</taxon>
        <taxon>Labeonini</taxon>
        <taxon>Cirrhinus</taxon>
    </lineage>
</organism>
<evidence type="ECO:0000313" key="3">
    <source>
        <dbReference type="Proteomes" id="UP001529510"/>
    </source>
</evidence>
<gene>
    <name evidence="2" type="ORF">M9458_057173</name>
</gene>
<dbReference type="Proteomes" id="UP001529510">
    <property type="component" value="Unassembled WGS sequence"/>
</dbReference>
<dbReference type="AlphaFoldDB" id="A0ABD0MBR1"/>
<dbReference type="Gene3D" id="2.60.40.10">
    <property type="entry name" value="Immunoglobulins"/>
    <property type="match status" value="1"/>
</dbReference>
<comment type="caution">
    <text evidence="2">The sequence shown here is derived from an EMBL/GenBank/DDBJ whole genome shotgun (WGS) entry which is preliminary data.</text>
</comment>
<name>A0ABD0MBR1_CIRMR</name>
<reference evidence="2 3" key="1">
    <citation type="submission" date="2024-05" db="EMBL/GenBank/DDBJ databases">
        <title>Genome sequencing and assembly of Indian major carp, Cirrhinus mrigala (Hamilton, 1822).</title>
        <authorList>
            <person name="Mohindra V."/>
            <person name="Chowdhury L.M."/>
            <person name="Lal K."/>
            <person name="Jena J.K."/>
        </authorList>
    </citation>
    <scope>NUCLEOTIDE SEQUENCE [LARGE SCALE GENOMIC DNA]</scope>
    <source>
        <strain evidence="2">CM1030</strain>
        <tissue evidence="2">Blood</tissue>
    </source>
</reference>
<dbReference type="FunFam" id="2.60.40.10:FF:002431">
    <property type="entry name" value="Si:ch211-222k6.3"/>
    <property type="match status" value="1"/>
</dbReference>
<dbReference type="InterPro" id="IPR013106">
    <property type="entry name" value="Ig_V-set"/>
</dbReference>
<dbReference type="InterPro" id="IPR036179">
    <property type="entry name" value="Ig-like_dom_sf"/>
</dbReference>
<dbReference type="SUPFAM" id="SSF48726">
    <property type="entry name" value="Immunoglobulin"/>
    <property type="match status" value="1"/>
</dbReference>
<keyword evidence="3" id="KW-1185">Reference proteome</keyword>